<dbReference type="InterPro" id="IPR057989">
    <property type="entry name" value="TPR_RPAP1/MINIYO-like"/>
</dbReference>
<dbReference type="InterPro" id="IPR013929">
    <property type="entry name" value="RPAP1_C"/>
</dbReference>
<sequence>MKKQSINGGKPPAPRKKLPKARVFGANAVQLSEDEANQLIGGIVENLLFLQHWAPYASHSTDVGGATVDDEFVAEDDDPTNYDSSAQFAEPIIKKKKKGLDLSQWRELVQSTNVSNFPEHEKNGNAIVGVEKQKMNGNSNINSDEKSMVTNPSSAINDSSISTSLQGAPEVTCDATKVMRSVDMISNRLNESSAAISNVNAVRSGHDHPSDSKGDVESSNVQDGTHLEISPCGDVGMGSGDFSVLDVQGLRKRQPTTTQGPSSIGHEERHTSIEGQIDAENQALLERMSPEEIAEAQAEIRNRINPELLKILKKRGLQKSEKLGSSCSTGSVDIPALGVMQANKHLAEDEKDPSVSESAVSPPVVNPSKLNTETRADEGDKRSLSKHSKCSNLWDMWSKRVESVRTVRFSFDGNVIEESSLDPAYTVDNVGERDYLRMEGEPGAAGYTIKEALALARSVVPGQRALALHLLESVLSKALLNICESRNDCLTNVGNGKSLVDWAAIWAYALGPEPELVLSLRLALDDNHYSVVLASAKVIQCILACDVNESFFNTLEKMTMKNQYTAPVFRTRPDIRHGFLGGGFWKYSTKPSNILLPDEEIINDKNEEPTIQDDNVIAEQDVAAGLVRMAMLPRLLYLLETEPSVALEECILSILVAVARHSPTCATAIWKCERLVQTIVNKFTMKDALELQASKIKSVTLLRVLAQSSKNACIEFIQNGFFQTMTWHLYRVMHSIDEWIRSGKEKCKLTSELMVEQLRFWKVCVMHGHCISSFTGFFPALCLWLNPPTFDKLIEANVFHEFVSISMEVYLVLETLARRLPDLHSTEARNQEFQESCGANLESWCWNDVGPMVDMALKWLEMKADSTFSKFLYQQNGADDNFVNHSHVSSLLWVLSAVMHMLNTVLKKATPGDVLKPKGNWRLPEFVAKLLLQIIKKGILNFSDESNNECSGDQWALGSFVVKLCEFRHQSDYEMSIASVCCLHGLLRVIVSTDHLIQITGDNVGPLYFHRYEQIRGNKLLQDGIFKCSLSDWRKVISEFVKLVTSEWHTIRHIEAFGRGGPAPGVGVGWGTFGGGFWSSTIALVQADSRLLIELLGTFHSSSRDLLVVDEHNFMLQSVNSALATSLVAGPGDEMIIQNVLDILMGTSVLKYLDQCIFHFLHSYKGVEPLKLDYKESDFIQFGKILASHFRHRWLSGKKKKKSVTKEGNNRGTKTVKLSGLSLDTIPEDMEASIISGGNGYSIMVEWARQRLPLPSHWLLSPIVTIGEIKSSKSLNTSGGTDSVKFHEVARAGIFFLLGIEAMASRLSDEDNSPVRSIPFIWKLHGLSVPLLVGMDVLEDERSRFMYGVLQSLYGQLLDELWLSSTKSIALKTGTSSDADLFSVNCLRFQSEIHENYSTFIETLVEQFAAISYGDVIYGRQIAIYLHRQIDASIRLATWNALSNAHVLELLPPLINCDDEGILEAYVKSWTSGSLDRAAARGSMTYAIAVHHLSSFIFNKSRGEKLSLRNKLVKSLLRDFSRKQQHEAMMLDLVQYEHLCAIQKSEQDASTVVQMDCIDSRLELLKESCEGNSQLLTIVEKLKSSILNKQSGV</sequence>
<feature type="compositionally biased region" description="Basic and acidic residues" evidence="5">
    <location>
        <begin position="345"/>
        <end position="354"/>
    </location>
</feature>
<feature type="compositionally biased region" description="Basic and acidic residues" evidence="5">
    <location>
        <begin position="204"/>
        <end position="216"/>
    </location>
</feature>
<feature type="compositionally biased region" description="Low complexity" evidence="5">
    <location>
        <begin position="355"/>
        <end position="368"/>
    </location>
</feature>
<evidence type="ECO:0000256" key="2">
    <source>
        <dbReference type="ARBA" id="ARBA00009953"/>
    </source>
</evidence>
<name>A0A803LG86_CHEQI</name>
<dbReference type="EnsemblPlants" id="AUR62012983-RA">
    <property type="protein sequence ID" value="AUR62012983-RA:cds"/>
    <property type="gene ID" value="AUR62012983"/>
</dbReference>
<dbReference type="Pfam" id="PF08620">
    <property type="entry name" value="RPAP1_C"/>
    <property type="match status" value="1"/>
</dbReference>
<comment type="similarity">
    <text evidence="2">Belongs to the RPAP1 family.</text>
</comment>
<evidence type="ECO:0000259" key="6">
    <source>
        <dbReference type="Pfam" id="PF08620"/>
    </source>
</evidence>
<reference evidence="9" key="2">
    <citation type="submission" date="2021-03" db="UniProtKB">
        <authorList>
            <consortium name="EnsemblPlants"/>
        </authorList>
    </citation>
    <scope>IDENTIFICATION</scope>
</reference>
<dbReference type="Pfam" id="PF25766">
    <property type="entry name" value="TPR_RPAP1"/>
    <property type="match status" value="1"/>
</dbReference>
<evidence type="ECO:0000256" key="3">
    <source>
        <dbReference type="ARBA" id="ARBA00023163"/>
    </source>
</evidence>
<dbReference type="Proteomes" id="UP000596660">
    <property type="component" value="Unplaced"/>
</dbReference>
<evidence type="ECO:0000256" key="4">
    <source>
        <dbReference type="ARBA" id="ARBA00023242"/>
    </source>
</evidence>
<evidence type="ECO:0000313" key="9">
    <source>
        <dbReference type="EnsemblPlants" id="AUR62012983-RA:cds"/>
    </source>
</evidence>
<dbReference type="PANTHER" id="PTHR47605:SF2">
    <property type="entry name" value="TRANSCRIPTIONAL ELONGATION REGULATOR MINIYO"/>
    <property type="match status" value="1"/>
</dbReference>
<dbReference type="InterPro" id="IPR013930">
    <property type="entry name" value="RPAP1_N"/>
</dbReference>
<feature type="region of interest" description="Disordered" evidence="5">
    <location>
        <begin position="252"/>
        <end position="274"/>
    </location>
</feature>
<dbReference type="GO" id="GO:0005634">
    <property type="term" value="C:nucleus"/>
    <property type="evidence" value="ECO:0007669"/>
    <property type="project" value="EnsemblPlants"/>
</dbReference>
<keyword evidence="3" id="KW-0804">Transcription</keyword>
<protein>
    <recommendedName>
        <fullName evidence="11">Transcriptional elongation regulator MINIYO</fullName>
    </recommendedName>
</protein>
<dbReference type="Pfam" id="PF08621">
    <property type="entry name" value="RPAP1_N"/>
    <property type="match status" value="1"/>
</dbReference>
<feature type="domain" description="RPAP1/MINIYO-like TPR repeats" evidence="8">
    <location>
        <begin position="1395"/>
        <end position="1503"/>
    </location>
</feature>
<evidence type="ECO:0008006" key="11">
    <source>
        <dbReference type="Google" id="ProtNLM"/>
    </source>
</evidence>
<dbReference type="Gramene" id="AUR62012983-RA">
    <property type="protein sequence ID" value="AUR62012983-RA:cds"/>
    <property type="gene ID" value="AUR62012983"/>
</dbReference>
<keyword evidence="10" id="KW-1185">Reference proteome</keyword>
<dbReference type="OMA" id="MCHNDSA"/>
<dbReference type="GO" id="GO:0030154">
    <property type="term" value="P:cell differentiation"/>
    <property type="evidence" value="ECO:0007669"/>
    <property type="project" value="EnsemblPlants"/>
</dbReference>
<dbReference type="InterPro" id="IPR016024">
    <property type="entry name" value="ARM-type_fold"/>
</dbReference>
<dbReference type="InterPro" id="IPR055326">
    <property type="entry name" value="MINIYO"/>
</dbReference>
<feature type="region of interest" description="Disordered" evidence="5">
    <location>
        <begin position="1"/>
        <end position="20"/>
    </location>
</feature>
<evidence type="ECO:0000259" key="8">
    <source>
        <dbReference type="Pfam" id="PF25766"/>
    </source>
</evidence>
<evidence type="ECO:0000256" key="1">
    <source>
        <dbReference type="ARBA" id="ARBA00004123"/>
    </source>
</evidence>
<evidence type="ECO:0000256" key="5">
    <source>
        <dbReference type="SAM" id="MobiDB-lite"/>
    </source>
</evidence>
<comment type="subcellular location">
    <subcellularLocation>
        <location evidence="1">Nucleus</location>
    </subcellularLocation>
</comment>
<feature type="domain" description="RPAP1 N-terminal" evidence="7">
    <location>
        <begin position="276"/>
        <end position="319"/>
    </location>
</feature>
<accession>A0A803LG86</accession>
<evidence type="ECO:0000313" key="10">
    <source>
        <dbReference type="Proteomes" id="UP000596660"/>
    </source>
</evidence>
<evidence type="ECO:0000259" key="7">
    <source>
        <dbReference type="Pfam" id="PF08621"/>
    </source>
</evidence>
<dbReference type="PANTHER" id="PTHR47605">
    <property type="entry name" value="TRANSCRIPTIONAL ELONGATION REGULATOR MINIYO"/>
    <property type="match status" value="1"/>
</dbReference>
<reference evidence="9" key="1">
    <citation type="journal article" date="2017" name="Nature">
        <title>The genome of Chenopodium quinoa.</title>
        <authorList>
            <person name="Jarvis D.E."/>
            <person name="Ho Y.S."/>
            <person name="Lightfoot D.J."/>
            <person name="Schmoeckel S.M."/>
            <person name="Li B."/>
            <person name="Borm T.J.A."/>
            <person name="Ohyanagi H."/>
            <person name="Mineta K."/>
            <person name="Michell C.T."/>
            <person name="Saber N."/>
            <person name="Kharbatia N.M."/>
            <person name="Rupper R.R."/>
            <person name="Sharp A.R."/>
            <person name="Dally N."/>
            <person name="Boughton B.A."/>
            <person name="Woo Y.H."/>
            <person name="Gao G."/>
            <person name="Schijlen E.G.W.M."/>
            <person name="Guo X."/>
            <person name="Momin A.A."/>
            <person name="Negrao S."/>
            <person name="Al-Babili S."/>
            <person name="Gehring C."/>
            <person name="Roessner U."/>
            <person name="Jung C."/>
            <person name="Murphy K."/>
            <person name="Arold S.T."/>
            <person name="Gojobori T."/>
            <person name="van der Linden C.G."/>
            <person name="van Loo E.N."/>
            <person name="Jellen E.N."/>
            <person name="Maughan P.J."/>
            <person name="Tester M."/>
        </authorList>
    </citation>
    <scope>NUCLEOTIDE SEQUENCE [LARGE SCALE GENOMIC DNA]</scope>
    <source>
        <strain evidence="9">cv. PI 614886</strain>
    </source>
</reference>
<feature type="region of interest" description="Disordered" evidence="5">
    <location>
        <begin position="345"/>
        <end position="385"/>
    </location>
</feature>
<organism evidence="9 10">
    <name type="scientific">Chenopodium quinoa</name>
    <name type="common">Quinoa</name>
    <dbReference type="NCBI Taxonomy" id="63459"/>
    <lineage>
        <taxon>Eukaryota</taxon>
        <taxon>Viridiplantae</taxon>
        <taxon>Streptophyta</taxon>
        <taxon>Embryophyta</taxon>
        <taxon>Tracheophyta</taxon>
        <taxon>Spermatophyta</taxon>
        <taxon>Magnoliopsida</taxon>
        <taxon>eudicotyledons</taxon>
        <taxon>Gunneridae</taxon>
        <taxon>Pentapetalae</taxon>
        <taxon>Caryophyllales</taxon>
        <taxon>Chenopodiaceae</taxon>
        <taxon>Chenopodioideae</taxon>
        <taxon>Atripliceae</taxon>
        <taxon>Chenopodium</taxon>
    </lineage>
</organism>
<feature type="compositionally biased region" description="Basic and acidic residues" evidence="5">
    <location>
        <begin position="372"/>
        <end position="383"/>
    </location>
</feature>
<dbReference type="SUPFAM" id="SSF48371">
    <property type="entry name" value="ARM repeat"/>
    <property type="match status" value="1"/>
</dbReference>
<keyword evidence="4" id="KW-0539">Nucleus</keyword>
<feature type="domain" description="RPAP1 C-terminal" evidence="6">
    <location>
        <begin position="407"/>
        <end position="478"/>
    </location>
</feature>
<proteinExistence type="inferred from homology"/>
<feature type="region of interest" description="Disordered" evidence="5">
    <location>
        <begin position="202"/>
        <end position="226"/>
    </location>
</feature>